<comment type="caution">
    <text evidence="3">The sequence shown here is derived from an EMBL/GenBank/DDBJ whole genome shotgun (WGS) entry which is preliminary data.</text>
</comment>
<gene>
    <name evidence="3" type="ORF">KQI42_14605</name>
</gene>
<dbReference type="NCBIfam" id="NF005559">
    <property type="entry name" value="PRK07231.1"/>
    <property type="match status" value="1"/>
</dbReference>
<dbReference type="CDD" id="cd05233">
    <property type="entry name" value="SDR_c"/>
    <property type="match status" value="1"/>
</dbReference>
<name>A0ABS6E9N8_9FIRM</name>
<dbReference type="RefSeq" id="WP_216520960.1">
    <property type="nucleotide sequence ID" value="NZ_JAHLPM010000013.1"/>
</dbReference>
<dbReference type="PANTHER" id="PTHR24321">
    <property type="entry name" value="DEHYDROGENASES, SHORT CHAIN"/>
    <property type="match status" value="1"/>
</dbReference>
<sequence length="261" mass="27241">MLCKDNPLCLDGKVAVVSGGASGIGLATGKLLAEYGAKVVLLDVNADQGEKAVKEIKNEGGTAIFLKCDVTSNDECKNTIEAVEKEFGGINILFNNAGVTVRKTVVDLTEKEWDFVIDVGLKGTYLLSKYAIPVMAKGGGGSIINTGSGWGLKGGDKAAAYCAVKGGIVNLTRAMAIDHGPQNIRVNSINPGDTDTAMLRDEGRQLGWKEVDSFLVDSAKGRPLERLGTPLDIAKAVLFLASDLSNWITGTALVVDGGGIA</sequence>
<protein>
    <submittedName>
        <fullName evidence="3">SDR family oxidoreductase</fullName>
    </submittedName>
</protein>
<evidence type="ECO:0000313" key="3">
    <source>
        <dbReference type="EMBL" id="MBU5439251.1"/>
    </source>
</evidence>
<evidence type="ECO:0000256" key="2">
    <source>
        <dbReference type="ARBA" id="ARBA00023002"/>
    </source>
</evidence>
<keyword evidence="4" id="KW-1185">Reference proteome</keyword>
<evidence type="ECO:0000256" key="1">
    <source>
        <dbReference type="ARBA" id="ARBA00006484"/>
    </source>
</evidence>
<dbReference type="Pfam" id="PF13561">
    <property type="entry name" value="adh_short_C2"/>
    <property type="match status" value="1"/>
</dbReference>
<dbReference type="InterPro" id="IPR002347">
    <property type="entry name" value="SDR_fam"/>
</dbReference>
<dbReference type="Proteomes" id="UP000749471">
    <property type="component" value="Unassembled WGS sequence"/>
</dbReference>
<keyword evidence="2" id="KW-0560">Oxidoreductase</keyword>
<evidence type="ECO:0000313" key="4">
    <source>
        <dbReference type="Proteomes" id="UP000749471"/>
    </source>
</evidence>
<proteinExistence type="inferred from homology"/>
<organism evidence="3 4">
    <name type="scientific">Tissierella simiarum</name>
    <dbReference type="NCBI Taxonomy" id="2841534"/>
    <lineage>
        <taxon>Bacteria</taxon>
        <taxon>Bacillati</taxon>
        <taxon>Bacillota</taxon>
        <taxon>Tissierellia</taxon>
        <taxon>Tissierellales</taxon>
        <taxon>Tissierellaceae</taxon>
        <taxon>Tissierella</taxon>
    </lineage>
</organism>
<comment type="similarity">
    <text evidence="1">Belongs to the short-chain dehydrogenases/reductases (SDR) family.</text>
</comment>
<dbReference type="EMBL" id="JAHLPM010000013">
    <property type="protein sequence ID" value="MBU5439251.1"/>
    <property type="molecule type" value="Genomic_DNA"/>
</dbReference>
<accession>A0ABS6E9N8</accession>
<reference evidence="3 4" key="1">
    <citation type="submission" date="2021-06" db="EMBL/GenBank/DDBJ databases">
        <authorList>
            <person name="Sun Q."/>
            <person name="Li D."/>
        </authorList>
    </citation>
    <scope>NUCLEOTIDE SEQUENCE [LARGE SCALE GENOMIC DNA]</scope>
    <source>
        <strain evidence="3 4">MSJ-40</strain>
    </source>
</reference>
<dbReference type="PANTHER" id="PTHR24321:SF8">
    <property type="entry name" value="ESTRADIOL 17-BETA-DEHYDROGENASE 8-RELATED"/>
    <property type="match status" value="1"/>
</dbReference>